<keyword evidence="5" id="KW-0819">tRNA processing</keyword>
<evidence type="ECO:0000256" key="4">
    <source>
        <dbReference type="ARBA" id="ARBA00022679"/>
    </source>
</evidence>
<dbReference type="GeneID" id="26903632"/>
<dbReference type="SUPFAM" id="SSF53335">
    <property type="entry name" value="S-adenosyl-L-methionine-dependent methyltransferases"/>
    <property type="match status" value="1"/>
</dbReference>
<gene>
    <name evidence="7" type="ORF">ABB37_03341</name>
</gene>
<feature type="domain" description="Ribosomal RNA large subunit methyltransferase K/L-like methyltransferase" evidence="6">
    <location>
        <begin position="327"/>
        <end position="388"/>
    </location>
</feature>
<dbReference type="GO" id="GO:0043527">
    <property type="term" value="C:tRNA methyltransferase complex"/>
    <property type="evidence" value="ECO:0007669"/>
    <property type="project" value="UniProtKB-ARBA"/>
</dbReference>
<reference evidence="7 8" key="1">
    <citation type="submission" date="2015-07" db="EMBL/GenBank/DDBJ databases">
        <title>High-quality genome of monoxenous trypanosomatid Leptomonas pyrrhocoris.</title>
        <authorList>
            <person name="Flegontov P."/>
            <person name="Butenko A."/>
            <person name="Firsov S."/>
            <person name="Vlcek C."/>
            <person name="Logacheva M.D."/>
            <person name="Field M."/>
            <person name="Filatov D."/>
            <person name="Flegontova O."/>
            <person name="Gerasimov E."/>
            <person name="Jackson A.P."/>
            <person name="Kelly S."/>
            <person name="Opperdoes F."/>
            <person name="O'Reilly A."/>
            <person name="Votypka J."/>
            <person name="Yurchenko V."/>
            <person name="Lukes J."/>
        </authorList>
    </citation>
    <scope>NUCLEOTIDE SEQUENCE [LARGE SCALE GENOMIC DNA]</scope>
    <source>
        <strain evidence="7">H10</strain>
    </source>
</reference>
<feature type="domain" description="Ribosomal RNA large subunit methyltransferase K/L-like methyltransferase" evidence="6">
    <location>
        <begin position="518"/>
        <end position="567"/>
    </location>
</feature>
<name>A0A0M9G4Q4_LEPPY</name>
<dbReference type="RefSeq" id="XP_015660662.1">
    <property type="nucleotide sequence ID" value="XM_015800655.1"/>
</dbReference>
<dbReference type="EMBL" id="LGTL01000005">
    <property type="protein sequence ID" value="KPA82223.1"/>
    <property type="molecule type" value="Genomic_DNA"/>
</dbReference>
<comment type="subcellular location">
    <subcellularLocation>
        <location evidence="1">Cytoplasm</location>
    </subcellularLocation>
</comment>
<dbReference type="InterPro" id="IPR053943">
    <property type="entry name" value="RlmKL-like_Mtase_CS"/>
</dbReference>
<keyword evidence="3" id="KW-0489">Methyltransferase</keyword>
<keyword evidence="8" id="KW-1185">Reference proteome</keyword>
<dbReference type="VEuPathDB" id="TriTrypDB:LpyrH10_05_2010"/>
<proteinExistence type="predicted"/>
<dbReference type="InterPro" id="IPR029063">
    <property type="entry name" value="SAM-dependent_MTases_sf"/>
</dbReference>
<evidence type="ECO:0000256" key="5">
    <source>
        <dbReference type="ARBA" id="ARBA00022694"/>
    </source>
</evidence>
<dbReference type="GO" id="GO:0030488">
    <property type="term" value="P:tRNA methylation"/>
    <property type="evidence" value="ECO:0007669"/>
    <property type="project" value="TreeGrafter"/>
</dbReference>
<dbReference type="GO" id="GO:0005737">
    <property type="term" value="C:cytoplasm"/>
    <property type="evidence" value="ECO:0007669"/>
    <property type="project" value="UniProtKB-SubCell"/>
</dbReference>
<evidence type="ECO:0000256" key="1">
    <source>
        <dbReference type="ARBA" id="ARBA00004496"/>
    </source>
</evidence>
<evidence type="ECO:0000256" key="3">
    <source>
        <dbReference type="ARBA" id="ARBA00022603"/>
    </source>
</evidence>
<keyword evidence="4" id="KW-0808">Transferase</keyword>
<organism evidence="7 8">
    <name type="scientific">Leptomonas pyrrhocoris</name>
    <name type="common">Firebug parasite</name>
    <dbReference type="NCBI Taxonomy" id="157538"/>
    <lineage>
        <taxon>Eukaryota</taxon>
        <taxon>Discoba</taxon>
        <taxon>Euglenozoa</taxon>
        <taxon>Kinetoplastea</taxon>
        <taxon>Metakinetoplastina</taxon>
        <taxon>Trypanosomatida</taxon>
        <taxon>Trypanosomatidae</taxon>
        <taxon>Leishmaniinae</taxon>
        <taxon>Leptomonas</taxon>
    </lineage>
</organism>
<evidence type="ECO:0000313" key="7">
    <source>
        <dbReference type="EMBL" id="KPA82223.1"/>
    </source>
</evidence>
<dbReference type="OMA" id="NVEFHES"/>
<dbReference type="Proteomes" id="UP000037923">
    <property type="component" value="Unassembled WGS sequence"/>
</dbReference>
<comment type="caution">
    <text evidence="7">The sequence shown here is derived from an EMBL/GenBank/DDBJ whole genome shotgun (WGS) entry which is preliminary data.</text>
</comment>
<dbReference type="AlphaFoldDB" id="A0A0M9G4Q4"/>
<protein>
    <recommendedName>
        <fullName evidence="6">Ribosomal RNA large subunit methyltransferase K/L-like methyltransferase domain-containing protein</fullName>
    </recommendedName>
</protein>
<dbReference type="Pfam" id="PF01170">
    <property type="entry name" value="UPF0020"/>
    <property type="match status" value="2"/>
</dbReference>
<keyword evidence="2" id="KW-0963">Cytoplasm</keyword>
<dbReference type="GO" id="GO:0016423">
    <property type="term" value="F:tRNA (guanine) methyltransferase activity"/>
    <property type="evidence" value="ECO:0007669"/>
    <property type="project" value="TreeGrafter"/>
</dbReference>
<dbReference type="PANTHER" id="PTHR14911:SF13">
    <property type="entry name" value="TRNA (GUANINE(6)-N2)-METHYLTRANSFERASE THUMP3"/>
    <property type="match status" value="1"/>
</dbReference>
<evidence type="ECO:0000259" key="6">
    <source>
        <dbReference type="Pfam" id="PF01170"/>
    </source>
</evidence>
<dbReference type="PROSITE" id="PS01261">
    <property type="entry name" value="UPF0020"/>
    <property type="match status" value="1"/>
</dbReference>
<dbReference type="OrthoDB" id="47730at2759"/>
<dbReference type="PANTHER" id="PTHR14911">
    <property type="entry name" value="THUMP DOMAIN-CONTAINING"/>
    <property type="match status" value="1"/>
</dbReference>
<evidence type="ECO:0000313" key="8">
    <source>
        <dbReference type="Proteomes" id="UP000037923"/>
    </source>
</evidence>
<dbReference type="InterPro" id="IPR000241">
    <property type="entry name" value="RlmKL-like_Mtase"/>
</dbReference>
<dbReference type="Gene3D" id="3.40.50.150">
    <property type="entry name" value="Vaccinia Virus protein VP39"/>
    <property type="match status" value="2"/>
</dbReference>
<sequence>MAGGATLDDDVYSRVYAAFFPSGIEDVVLAAVTRLAIQYHLKVESCQYDDAGVPPESSVVGTAPDPAEIARTATPRGLLLFTLRQAKTADDENVSDKCFCEARADAAAQLCGFLAAACTLRVIERLGLHLWTIPITGHSNDATLAAMHRTIETKAAYTNHCVVQVMSNVRESWGALRRTGSSLLPRAALLWGPQFFQPLTNADVAFRVNCERRVMDDCPGSLKSVELAAAAGDSLWELHNPPHHWEVSMLYYNVEFFILQDNDHWLTCAVTLSPPAPPRCGYDIDVTFQYAAELLRQRIGVALRRGEVTLDQVKGLVPRASADRQEIRWSKGACAMRSTVASALCVYAGLEDAANFSACPVLLLDPFCGSGTTLLEGWMHLLQRTPGGDTHRGGVVMGSELVASDVQRTLLNTREDYLAWVAALYGHFPVQQAGQAEEKPQWWAVMEEKVNVWRAAVEDRVAEVACRGSYLTCGADGLRELLSCAISSPIDADRMTRPSAILCERTVPRGGSAFAVLRCDATRVPVRAGSVECVVSDMPFGRRCGSHKGNVRLYPPFLRECHRLLRSPSPQPPTAVVHDAHTCATVEWWRCSSGGKCTAPVRSVGGRAVLLTVEHRLMVETLEQLRDECPFHLVTSPFQVDLGGLFPFVFVLDKL</sequence>
<accession>A0A0M9G4Q4</accession>
<evidence type="ECO:0000256" key="2">
    <source>
        <dbReference type="ARBA" id="ARBA00022490"/>
    </source>
</evidence>